<dbReference type="PANTHER" id="PTHR45982:SF1">
    <property type="entry name" value="REGULATOR OF CHROMOSOME CONDENSATION"/>
    <property type="match status" value="1"/>
</dbReference>
<dbReference type="InterPro" id="IPR051553">
    <property type="entry name" value="Ran_GTPase-activating"/>
</dbReference>
<dbReference type="PROSITE" id="PS50012">
    <property type="entry name" value="RCC1_3"/>
    <property type="match status" value="5"/>
</dbReference>
<evidence type="ECO:0000313" key="6">
    <source>
        <dbReference type="Proteomes" id="UP000664554"/>
    </source>
</evidence>
<dbReference type="SUPFAM" id="SSF50985">
    <property type="entry name" value="RCC1/BLIP-II"/>
    <property type="match status" value="1"/>
</dbReference>
<evidence type="ECO:0000256" key="1">
    <source>
        <dbReference type="ARBA" id="ARBA00022658"/>
    </source>
</evidence>
<evidence type="ECO:0000313" key="5">
    <source>
        <dbReference type="EMBL" id="MBO1530228.1"/>
    </source>
</evidence>
<gene>
    <name evidence="5" type="ORF">J3492_03245</name>
</gene>
<accession>A0ABS3NLK6</accession>
<dbReference type="PROSITE" id="PS51257">
    <property type="entry name" value="PROKAR_LIPOPROTEIN"/>
    <property type="match status" value="1"/>
</dbReference>
<name>A0ABS3NLK6_9GAMM</name>
<dbReference type="InterPro" id="IPR058923">
    <property type="entry name" value="RCC1-like_dom"/>
</dbReference>
<dbReference type="Gene3D" id="2.130.10.30">
    <property type="entry name" value="Regulator of chromosome condensation 1/beta-lactamase-inhibitor protein II"/>
    <property type="match status" value="2"/>
</dbReference>
<keyword evidence="6" id="KW-1185">Reference proteome</keyword>
<keyword evidence="1" id="KW-0344">Guanine-nucleotide releasing factor</keyword>
<dbReference type="InterPro" id="IPR009091">
    <property type="entry name" value="RCC1/BLIP-II"/>
</dbReference>
<dbReference type="Pfam" id="PF13540">
    <property type="entry name" value="RCC1_2"/>
    <property type="match status" value="1"/>
</dbReference>
<dbReference type="PRINTS" id="PR00633">
    <property type="entry name" value="RCCNDNSATION"/>
</dbReference>
<dbReference type="InterPro" id="IPR000408">
    <property type="entry name" value="Reg_chr_condens"/>
</dbReference>
<reference evidence="5 6" key="1">
    <citation type="submission" date="2021-03" db="EMBL/GenBank/DDBJ databases">
        <authorList>
            <person name="Shang D.-D."/>
            <person name="Du Z.-J."/>
            <person name="Chen G.-J."/>
        </authorList>
    </citation>
    <scope>NUCLEOTIDE SEQUENCE [LARGE SCALE GENOMIC DNA]</scope>
    <source>
        <strain evidence="5 6">F1192</strain>
    </source>
</reference>
<comment type="caution">
    <text evidence="5">The sequence shown here is derived from an EMBL/GenBank/DDBJ whole genome shotgun (WGS) entry which is preliminary data.</text>
</comment>
<dbReference type="RefSeq" id="WP_207989826.1">
    <property type="nucleotide sequence ID" value="NZ_JAGBKM010000003.1"/>
</dbReference>
<evidence type="ECO:0000256" key="3">
    <source>
        <dbReference type="SAM" id="SignalP"/>
    </source>
</evidence>
<sequence>MHLSRLGQALALSITALLLSACGDNDNGDIEISDVTPPLLITDHHFEDGYSSVAAVFIAGQVKDTGGIQSLTYQLNDEPEKSLTLDQEGFFSESILLALGTNQLTLTATDRSDNTTQSTKTIYVGDKVAAGGSHTGAIKDGQLYGWGRNNYGQTGLNMTTKLTDVSVHPATPALMSRAPNNLASISFNQNHSLAIDQKGQVYSWGEDKYGQLGRGDTGRHDCVRSDDCRLDIGAIADINNAVMTAAGYKHNLVLTKDGSVWAFGANGQGQLGNGLTTESSTPVQVDFSTLDAGHIVQVVASANSSYALDDKGQVWGWGSDAYANLGKGQECTSNHNCLNVHTKPIRIPVIQADDVAEGHTEVVIQLAAGRDHVLALTNNNSVYGWGLNASSQVGYNGENFSDTEQAWDRIVTTPTKLPWFVDKEVRRIYANGNASYALLNNGKVYPWGMFGETNSAGKTIYNDLDEPTDKLTSLTAVDNMAMGAMHLIAHEKPDTQNPDGNLFTWGWSFEGSLGSADAAHIWMYNTPIPISLPN</sequence>
<feature type="chain" id="PRO_5046817803" evidence="3">
    <location>
        <begin position="22"/>
        <end position="534"/>
    </location>
</feature>
<evidence type="ECO:0000256" key="2">
    <source>
        <dbReference type="ARBA" id="ARBA00022737"/>
    </source>
</evidence>
<dbReference type="PANTHER" id="PTHR45982">
    <property type="entry name" value="REGULATOR OF CHROMOSOME CONDENSATION"/>
    <property type="match status" value="1"/>
</dbReference>
<proteinExistence type="predicted"/>
<organism evidence="5 6">
    <name type="scientific">Psychrobacter coccoides</name>
    <dbReference type="NCBI Taxonomy" id="2818440"/>
    <lineage>
        <taxon>Bacteria</taxon>
        <taxon>Pseudomonadati</taxon>
        <taxon>Pseudomonadota</taxon>
        <taxon>Gammaproteobacteria</taxon>
        <taxon>Moraxellales</taxon>
        <taxon>Moraxellaceae</taxon>
        <taxon>Psychrobacter</taxon>
    </lineage>
</organism>
<dbReference type="Proteomes" id="UP000664554">
    <property type="component" value="Unassembled WGS sequence"/>
</dbReference>
<feature type="signal peptide" evidence="3">
    <location>
        <begin position="1"/>
        <end position="21"/>
    </location>
</feature>
<dbReference type="EMBL" id="JAGBKM010000003">
    <property type="protein sequence ID" value="MBO1530228.1"/>
    <property type="molecule type" value="Genomic_DNA"/>
</dbReference>
<evidence type="ECO:0000259" key="4">
    <source>
        <dbReference type="Pfam" id="PF25390"/>
    </source>
</evidence>
<dbReference type="Pfam" id="PF25390">
    <property type="entry name" value="WD40_RLD"/>
    <property type="match status" value="1"/>
</dbReference>
<keyword evidence="2" id="KW-0677">Repeat</keyword>
<protein>
    <submittedName>
        <fullName evidence="5">Chromosome condensation regulator RCC1</fullName>
    </submittedName>
</protein>
<keyword evidence="3" id="KW-0732">Signal</keyword>
<feature type="domain" description="RCC1-like" evidence="4">
    <location>
        <begin position="240"/>
        <end position="520"/>
    </location>
</feature>